<dbReference type="KEGG" id="gsn:YC6258_04943"/>
<dbReference type="Gene3D" id="1.10.3720.10">
    <property type="entry name" value="MetI-like"/>
    <property type="match status" value="1"/>
</dbReference>
<dbReference type="InterPro" id="IPR000515">
    <property type="entry name" value="MetI-like"/>
</dbReference>
<evidence type="ECO:0000256" key="5">
    <source>
        <dbReference type="ARBA" id="ARBA00022692"/>
    </source>
</evidence>
<dbReference type="RefSeq" id="WP_211264573.1">
    <property type="nucleotide sequence ID" value="NZ_CP007142.1"/>
</dbReference>
<feature type="domain" description="ABC transmembrane type-1" evidence="9">
    <location>
        <begin position="74"/>
        <end position="266"/>
    </location>
</feature>
<feature type="transmembrane region" description="Helical" evidence="8">
    <location>
        <begin position="111"/>
        <end position="130"/>
    </location>
</feature>
<evidence type="ECO:0000313" key="10">
    <source>
        <dbReference type="EMBL" id="AJQ96975.1"/>
    </source>
</evidence>
<dbReference type="GO" id="GO:0055085">
    <property type="term" value="P:transmembrane transport"/>
    <property type="evidence" value="ECO:0007669"/>
    <property type="project" value="InterPro"/>
</dbReference>
<evidence type="ECO:0000256" key="3">
    <source>
        <dbReference type="ARBA" id="ARBA00022448"/>
    </source>
</evidence>
<feature type="transmembrane region" description="Helical" evidence="8">
    <location>
        <begin position="247"/>
        <end position="266"/>
    </location>
</feature>
<keyword evidence="6 8" id="KW-1133">Transmembrane helix</keyword>
<sequence>MMSGRVQARIGDAFSYLFILGSLVFFGGPLMWLLSLALRGRKEIYLGAARFIPKHPTLDNFIAVLSSNQFPTYLWNGLKLSTLGALGCLIVAAPAAYAFSRFQMRGKGLWMMLLLAVQMISPLVIMVPLYRYMSSLNLIDSHWGAIMVYIALGVPLVTWLLKGFIDGIPVSLDEAALIDGCNRFTAFWRIVLPLAAPGIASAFIITVITGWSQFLVPFLLITKESMTPIAVGIFNYAGSQNDSSMQLLAAACLISVVPAIVAFLTLQRFILGAMTAGAVKG</sequence>
<dbReference type="CDD" id="cd06261">
    <property type="entry name" value="TM_PBP2"/>
    <property type="match status" value="1"/>
</dbReference>
<keyword evidence="10" id="KW-0762">Sugar transport</keyword>
<gene>
    <name evidence="10" type="ORF">YC6258_04943</name>
</gene>
<comment type="subcellular location">
    <subcellularLocation>
        <location evidence="1 8">Cell membrane</location>
        <topology evidence="1 8">Multi-pass membrane protein</topology>
    </subcellularLocation>
</comment>
<keyword evidence="4" id="KW-1003">Cell membrane</keyword>
<dbReference type="PANTHER" id="PTHR32243">
    <property type="entry name" value="MALTOSE TRANSPORT SYSTEM PERMEASE-RELATED"/>
    <property type="match status" value="1"/>
</dbReference>
<dbReference type="PATRIC" id="fig|1445510.3.peg.4903"/>
<dbReference type="Pfam" id="PF00528">
    <property type="entry name" value="BPD_transp_1"/>
    <property type="match status" value="1"/>
</dbReference>
<dbReference type="GO" id="GO:0005886">
    <property type="term" value="C:plasma membrane"/>
    <property type="evidence" value="ECO:0007669"/>
    <property type="project" value="UniProtKB-SubCell"/>
</dbReference>
<reference evidence="10 11" key="1">
    <citation type="submission" date="2014-01" db="EMBL/GenBank/DDBJ databases">
        <title>Full genme sequencing of cellulolytic bacterium Gynuella sunshinyii YC6258T gen. nov., sp. nov.</title>
        <authorList>
            <person name="Khan H."/>
            <person name="Chung E.J."/>
            <person name="Chung Y.R."/>
        </authorList>
    </citation>
    <scope>NUCLEOTIDE SEQUENCE [LARGE SCALE GENOMIC DNA]</scope>
    <source>
        <strain evidence="10 11">YC6258</strain>
    </source>
</reference>
<dbReference type="PANTHER" id="PTHR32243:SF18">
    <property type="entry name" value="INNER MEMBRANE ABC TRANSPORTER PERMEASE PROTEIN YCJP"/>
    <property type="match status" value="1"/>
</dbReference>
<keyword evidence="7 8" id="KW-0472">Membrane</keyword>
<protein>
    <submittedName>
        <fullName evidence="10">ABC-type sugar transport system, permease component</fullName>
    </submittedName>
</protein>
<feature type="transmembrane region" description="Helical" evidence="8">
    <location>
        <begin position="186"/>
        <end position="208"/>
    </location>
</feature>
<dbReference type="STRING" id="1445510.YC6258_04943"/>
<dbReference type="SUPFAM" id="SSF161098">
    <property type="entry name" value="MetI-like"/>
    <property type="match status" value="1"/>
</dbReference>
<evidence type="ECO:0000313" key="11">
    <source>
        <dbReference type="Proteomes" id="UP000032266"/>
    </source>
</evidence>
<dbReference type="InterPro" id="IPR050901">
    <property type="entry name" value="BP-dep_ABC_trans_perm"/>
</dbReference>
<feature type="transmembrane region" description="Helical" evidence="8">
    <location>
        <begin position="80"/>
        <end position="99"/>
    </location>
</feature>
<keyword evidence="5 8" id="KW-0812">Transmembrane</keyword>
<dbReference type="PROSITE" id="PS50928">
    <property type="entry name" value="ABC_TM1"/>
    <property type="match status" value="1"/>
</dbReference>
<evidence type="ECO:0000256" key="1">
    <source>
        <dbReference type="ARBA" id="ARBA00004651"/>
    </source>
</evidence>
<proteinExistence type="inferred from homology"/>
<evidence type="ECO:0000256" key="8">
    <source>
        <dbReference type="RuleBase" id="RU363032"/>
    </source>
</evidence>
<evidence type="ECO:0000256" key="7">
    <source>
        <dbReference type="ARBA" id="ARBA00023136"/>
    </source>
</evidence>
<keyword evidence="3 8" id="KW-0813">Transport</keyword>
<feature type="transmembrane region" description="Helical" evidence="8">
    <location>
        <begin position="12"/>
        <end position="34"/>
    </location>
</feature>
<evidence type="ECO:0000256" key="4">
    <source>
        <dbReference type="ARBA" id="ARBA00022475"/>
    </source>
</evidence>
<accession>A0A0C5VC98</accession>
<evidence type="ECO:0000256" key="2">
    <source>
        <dbReference type="ARBA" id="ARBA00009047"/>
    </source>
</evidence>
<name>A0A0C5VC98_9GAMM</name>
<feature type="transmembrane region" description="Helical" evidence="8">
    <location>
        <begin position="142"/>
        <end position="165"/>
    </location>
</feature>
<dbReference type="HOGENOM" id="CLU_016047_1_2_6"/>
<keyword evidence="11" id="KW-1185">Reference proteome</keyword>
<comment type="similarity">
    <text evidence="2">Belongs to the binding-protein-dependent transport system permease family. MalFG subfamily.</text>
</comment>
<dbReference type="AlphaFoldDB" id="A0A0C5VC98"/>
<dbReference type="InterPro" id="IPR035906">
    <property type="entry name" value="MetI-like_sf"/>
</dbReference>
<evidence type="ECO:0000259" key="9">
    <source>
        <dbReference type="PROSITE" id="PS50928"/>
    </source>
</evidence>
<dbReference type="EMBL" id="CP007142">
    <property type="protein sequence ID" value="AJQ96975.1"/>
    <property type="molecule type" value="Genomic_DNA"/>
</dbReference>
<evidence type="ECO:0000256" key="6">
    <source>
        <dbReference type="ARBA" id="ARBA00022989"/>
    </source>
</evidence>
<dbReference type="Proteomes" id="UP000032266">
    <property type="component" value="Chromosome"/>
</dbReference>
<organism evidence="10 11">
    <name type="scientific">Gynuella sunshinyii YC6258</name>
    <dbReference type="NCBI Taxonomy" id="1445510"/>
    <lineage>
        <taxon>Bacteria</taxon>
        <taxon>Pseudomonadati</taxon>
        <taxon>Pseudomonadota</taxon>
        <taxon>Gammaproteobacteria</taxon>
        <taxon>Oceanospirillales</taxon>
        <taxon>Saccharospirillaceae</taxon>
        <taxon>Gynuella</taxon>
    </lineage>
</organism>